<dbReference type="CDD" id="cd01309">
    <property type="entry name" value="Met_dep_hydrolase_C"/>
    <property type="match status" value="1"/>
</dbReference>
<dbReference type="InterPro" id="IPR011059">
    <property type="entry name" value="Metal-dep_hydrolase_composite"/>
</dbReference>
<dbReference type="SUPFAM" id="SSF51556">
    <property type="entry name" value="Metallo-dependent hydrolases"/>
    <property type="match status" value="1"/>
</dbReference>
<dbReference type="EMBL" id="JAAXOY010000020">
    <property type="protein sequence ID" value="NKY38374.1"/>
    <property type="molecule type" value="Genomic_DNA"/>
</dbReference>
<evidence type="ECO:0000313" key="4">
    <source>
        <dbReference type="Proteomes" id="UP000777774"/>
    </source>
</evidence>
<dbReference type="SUPFAM" id="SSF53901">
    <property type="entry name" value="Thiolase-like"/>
    <property type="match status" value="1"/>
</dbReference>
<feature type="domain" description="Thiolase N-terminal" evidence="1">
    <location>
        <begin position="14"/>
        <end position="128"/>
    </location>
</feature>
<name>A0ABX1JWN4_9CELL</name>
<dbReference type="InterPro" id="IPR016039">
    <property type="entry name" value="Thiolase-like"/>
</dbReference>
<dbReference type="InterPro" id="IPR020616">
    <property type="entry name" value="Thiolase_N"/>
</dbReference>
<dbReference type="Pfam" id="PF07969">
    <property type="entry name" value="Amidohydro_3"/>
    <property type="match status" value="1"/>
</dbReference>
<dbReference type="RefSeq" id="WP_168677073.1">
    <property type="nucleotide sequence ID" value="NZ_JAAXOY010000020.1"/>
</dbReference>
<evidence type="ECO:0000259" key="2">
    <source>
        <dbReference type="Pfam" id="PF07969"/>
    </source>
</evidence>
<dbReference type="Pfam" id="PF00108">
    <property type="entry name" value="Thiolase_N"/>
    <property type="match status" value="1"/>
</dbReference>
<dbReference type="Gene3D" id="3.20.20.140">
    <property type="entry name" value="Metal-dependent hydrolases"/>
    <property type="match status" value="1"/>
</dbReference>
<proteinExistence type="predicted"/>
<sequence length="524" mass="55579">MPTASARPPVARRVVFVDGVRTPFGRARKDGLYAHTRADDLVVKTVRELLRRHPDLPPERVDEVAIAATTQQGDQGLTLGRTVGVLAGLPRTVPGYAVDRMCAGAMTAVTNVAATIGIGAQDVAITGGYVVPVSGPPVEGGTVLVVDGRIAAVGTDVEVPEGTRVIDATGRWVLPGFIDGHAHVGLHEEGEGAAGNDTNEMVTPNTAGVRAVDAVNIEDEGFRDALVGGITSVVVKPGSGNPIGGQSVAMKTWGGRTVDEQVISAAVSVKSALGENPKRVYGERKQLPSTRLGTALVIREAFTQARHYAAARAAAATKGEPFKPDLAMETLARVLDGELVWDQHTHRHDDIATALRLADEFGYRLVVNHGTEAHKIADVLAERDVPVIFGPMFTSRSKVELRDRAIENLAAIAAAGVRVAITTDHPVVPINFLVHQATLAVKEGLPRQTALEALTTNPASFFGLDGRVGALEPGRDGDVVVWSGDPLDVHARAEHVLIDGCTVYTWDEAPHRGRVVERAERFTH</sequence>
<reference evidence="3 4" key="1">
    <citation type="submission" date="2020-04" db="EMBL/GenBank/DDBJ databases">
        <title>MicrobeNet Type strains.</title>
        <authorList>
            <person name="Nicholson A.C."/>
        </authorList>
    </citation>
    <scope>NUCLEOTIDE SEQUENCE [LARGE SCALE GENOMIC DNA]</scope>
    <source>
        <strain evidence="3 4">ATCC BAA-787</strain>
    </source>
</reference>
<dbReference type="SUPFAM" id="SSF51338">
    <property type="entry name" value="Composite domain of metallo-dependent hydrolases"/>
    <property type="match status" value="1"/>
</dbReference>
<feature type="domain" description="Amidohydrolase 3" evidence="2">
    <location>
        <begin position="369"/>
        <end position="504"/>
    </location>
</feature>
<keyword evidence="4" id="KW-1185">Reference proteome</keyword>
<evidence type="ECO:0000313" key="3">
    <source>
        <dbReference type="EMBL" id="NKY38374.1"/>
    </source>
</evidence>
<dbReference type="InterPro" id="IPR032466">
    <property type="entry name" value="Metal_Hydrolase"/>
</dbReference>
<dbReference type="InterPro" id="IPR051781">
    <property type="entry name" value="Metallo-dep_Hydrolase"/>
</dbReference>
<protein>
    <submittedName>
        <fullName evidence="3">Amidohydrolase family protein</fullName>
    </submittedName>
</protein>
<dbReference type="PANTHER" id="PTHR43135:SF3">
    <property type="entry name" value="ALPHA-D-RIBOSE 1-METHYLPHOSPHONATE 5-TRIPHOSPHATE DIPHOSPHATASE"/>
    <property type="match status" value="1"/>
</dbReference>
<dbReference type="Gene3D" id="3.40.47.10">
    <property type="match status" value="1"/>
</dbReference>
<organism evidence="3 4">
    <name type="scientific">Cellulomonas septica</name>
    <dbReference type="NCBI Taxonomy" id="285080"/>
    <lineage>
        <taxon>Bacteria</taxon>
        <taxon>Bacillati</taxon>
        <taxon>Actinomycetota</taxon>
        <taxon>Actinomycetes</taxon>
        <taxon>Micrococcales</taxon>
        <taxon>Cellulomonadaceae</taxon>
        <taxon>Cellulomonas</taxon>
    </lineage>
</organism>
<evidence type="ECO:0000259" key="1">
    <source>
        <dbReference type="Pfam" id="PF00108"/>
    </source>
</evidence>
<dbReference type="PANTHER" id="PTHR43135">
    <property type="entry name" value="ALPHA-D-RIBOSE 1-METHYLPHOSPHONATE 5-TRIPHOSPHATE DIPHOSPHATASE"/>
    <property type="match status" value="1"/>
</dbReference>
<gene>
    <name evidence="3" type="ORF">HGA02_02205</name>
</gene>
<comment type="caution">
    <text evidence="3">The sequence shown here is derived from an EMBL/GenBank/DDBJ whole genome shotgun (WGS) entry which is preliminary data.</text>
</comment>
<dbReference type="Proteomes" id="UP000777774">
    <property type="component" value="Unassembled WGS sequence"/>
</dbReference>
<accession>A0ABX1JWN4</accession>
<dbReference type="InterPro" id="IPR013108">
    <property type="entry name" value="Amidohydro_3"/>
</dbReference>